<accession>A0A8S9HTC4</accession>
<gene>
    <name evidence="1" type="ORF">F2Q70_00018013</name>
</gene>
<reference evidence="1" key="1">
    <citation type="submission" date="2019-12" db="EMBL/GenBank/DDBJ databases">
        <title>Genome sequencing and annotation of Brassica cretica.</title>
        <authorList>
            <person name="Studholme D.J."/>
            <person name="Sarris P.F."/>
        </authorList>
    </citation>
    <scope>NUCLEOTIDE SEQUENCE</scope>
    <source>
        <strain evidence="1">PFS-102/07</strain>
        <tissue evidence="1">Leaf</tissue>
    </source>
</reference>
<name>A0A8S9HTC4_BRACR</name>
<dbReference type="AlphaFoldDB" id="A0A8S9HTC4"/>
<organism evidence="1">
    <name type="scientific">Brassica cretica</name>
    <name type="common">Mustard</name>
    <dbReference type="NCBI Taxonomy" id="69181"/>
    <lineage>
        <taxon>Eukaryota</taxon>
        <taxon>Viridiplantae</taxon>
        <taxon>Streptophyta</taxon>
        <taxon>Embryophyta</taxon>
        <taxon>Tracheophyta</taxon>
        <taxon>Spermatophyta</taxon>
        <taxon>Magnoliopsida</taxon>
        <taxon>eudicotyledons</taxon>
        <taxon>Gunneridae</taxon>
        <taxon>Pentapetalae</taxon>
        <taxon>rosids</taxon>
        <taxon>malvids</taxon>
        <taxon>Brassicales</taxon>
        <taxon>Brassicaceae</taxon>
        <taxon>Brassiceae</taxon>
        <taxon>Brassica</taxon>
    </lineage>
</organism>
<dbReference type="EMBL" id="QGKY02001250">
    <property type="protein sequence ID" value="KAF2560202.1"/>
    <property type="molecule type" value="Genomic_DNA"/>
</dbReference>
<proteinExistence type="predicted"/>
<comment type="caution">
    <text evidence="1">The sequence shown here is derived from an EMBL/GenBank/DDBJ whole genome shotgun (WGS) entry which is preliminary data.</text>
</comment>
<sequence>MLARINGRQLLTVMEKRRGERSGGCSESRLLGLIACRIYFPLQIYGGALMAAARELLRSFLLLKPSRSKSDEAPSVVLPKETRAGALGVFFALSSSSSHGVLHFTPCRKTRHSKPTRVGSLCINVFQAWIHPRVLEITRVLFLNIWKVSTSQEVVSQRSGALETIW</sequence>
<protein>
    <submittedName>
        <fullName evidence="1">Uncharacterized protein</fullName>
    </submittedName>
</protein>
<evidence type="ECO:0000313" key="1">
    <source>
        <dbReference type="EMBL" id="KAF2560202.1"/>
    </source>
</evidence>